<dbReference type="Gene3D" id="1.20.1740.10">
    <property type="entry name" value="Amino acid/polyamine transporter I"/>
    <property type="match status" value="1"/>
</dbReference>
<evidence type="ECO:0000256" key="4">
    <source>
        <dbReference type="ARBA" id="ARBA00022989"/>
    </source>
</evidence>
<feature type="transmembrane region" description="Helical" evidence="7">
    <location>
        <begin position="255"/>
        <end position="281"/>
    </location>
</feature>
<feature type="transmembrane region" description="Helical" evidence="7">
    <location>
        <begin position="355"/>
        <end position="375"/>
    </location>
</feature>
<dbReference type="GO" id="GO:0022857">
    <property type="term" value="F:transmembrane transporter activity"/>
    <property type="evidence" value="ECO:0007669"/>
    <property type="project" value="InterPro"/>
</dbReference>
<feature type="transmembrane region" description="Helical" evidence="7">
    <location>
        <begin position="109"/>
        <end position="136"/>
    </location>
</feature>
<reference evidence="8 9" key="1">
    <citation type="submission" date="2017-12" db="EMBL/GenBank/DDBJ databases">
        <title>Sequencing the genomes of 1000 Actinobacteria strains.</title>
        <authorList>
            <person name="Klenk H.-P."/>
        </authorList>
    </citation>
    <scope>NUCLEOTIDE SEQUENCE [LARGE SCALE GENOMIC DNA]</scope>
    <source>
        <strain evidence="8 9">DSM 45165</strain>
    </source>
</reference>
<evidence type="ECO:0000256" key="3">
    <source>
        <dbReference type="ARBA" id="ARBA00022692"/>
    </source>
</evidence>
<evidence type="ECO:0000313" key="9">
    <source>
        <dbReference type="Proteomes" id="UP000233750"/>
    </source>
</evidence>
<keyword evidence="5 7" id="KW-0472">Membrane</keyword>
<comment type="caution">
    <text evidence="8">The sequence shown here is derived from an EMBL/GenBank/DDBJ whole genome shotgun (WGS) entry which is preliminary data.</text>
</comment>
<feature type="transmembrane region" description="Helical" evidence="7">
    <location>
        <begin position="449"/>
        <end position="467"/>
    </location>
</feature>
<feature type="transmembrane region" description="Helical" evidence="7">
    <location>
        <begin position="67"/>
        <end position="88"/>
    </location>
</feature>
<keyword evidence="4 7" id="KW-1133">Transmembrane helix</keyword>
<dbReference type="GO" id="GO:0005886">
    <property type="term" value="C:plasma membrane"/>
    <property type="evidence" value="ECO:0007669"/>
    <property type="project" value="UniProtKB-SubCell"/>
</dbReference>
<evidence type="ECO:0000256" key="5">
    <source>
        <dbReference type="ARBA" id="ARBA00023136"/>
    </source>
</evidence>
<sequence>MDSPQTGAETSPLTGAVDGGQDGLEGLERGTLSMGKAMGLAIVVFSPVLTAATVGSFVGGAAGSSGWLSALAGAVVMACVGVAIVPFARRFVVSGALYSYIGHVFGRSAKFVTGASLAVGYAVGMMVMLGVLGLYASSMMSSVFGFSGATSLPGQVVIYLVTITTAGLLAFRSLDTSVKISIWLLILSAPVVVVVLVANLFTPGFDFGSQFTFGDFSMGGFTLGLVLCATFFVGFEASAATALETADPMRTVPRLMIRVPLIVGGIAVLASLLSVPSLGAIGDQIAAGESPISAMAQKSGLGFLAPVADVALVLSSYAIVVGFLNYASRVWATMASEGLLPASIGRVHRRTHTPAAAILTIGIVALVFPIVLSAVTKATPFEVYQYLATLFPYLWVLPYVLICIGSMVLLRRAGELTVARTIACVVGVIGIGGSYVNSIVNPTGTPLDYMTWVAPAAIAAMMLIMAARQLVARRSDTGKEA</sequence>
<dbReference type="EMBL" id="PJMY01000003">
    <property type="protein sequence ID" value="PKV95490.1"/>
    <property type="molecule type" value="Genomic_DNA"/>
</dbReference>
<feature type="transmembrane region" description="Helical" evidence="7">
    <location>
        <begin position="37"/>
        <end position="61"/>
    </location>
</feature>
<organism evidence="8 9">
    <name type="scientific">Amycolatopsis echigonensis</name>
    <dbReference type="NCBI Taxonomy" id="2576905"/>
    <lineage>
        <taxon>Bacteria</taxon>
        <taxon>Bacillati</taxon>
        <taxon>Actinomycetota</taxon>
        <taxon>Actinomycetes</taxon>
        <taxon>Pseudonocardiales</taxon>
        <taxon>Pseudonocardiaceae</taxon>
        <taxon>Amycolatopsis</taxon>
    </lineage>
</organism>
<dbReference type="PANTHER" id="PTHR42770">
    <property type="entry name" value="AMINO ACID TRANSPORTER-RELATED"/>
    <property type="match status" value="1"/>
</dbReference>
<feature type="transmembrane region" description="Helical" evidence="7">
    <location>
        <begin position="390"/>
        <end position="410"/>
    </location>
</feature>
<comment type="subcellular location">
    <subcellularLocation>
        <location evidence="1">Cell membrane</location>
        <topology evidence="1">Multi-pass membrane protein</topology>
    </subcellularLocation>
</comment>
<feature type="compositionally biased region" description="Polar residues" evidence="6">
    <location>
        <begin position="1"/>
        <end position="13"/>
    </location>
</feature>
<gene>
    <name evidence="8" type="ORF">ATK30_6412</name>
</gene>
<feature type="transmembrane region" description="Helical" evidence="7">
    <location>
        <begin position="221"/>
        <end position="243"/>
    </location>
</feature>
<evidence type="ECO:0000256" key="2">
    <source>
        <dbReference type="ARBA" id="ARBA00022475"/>
    </source>
</evidence>
<dbReference type="PIRSF" id="PIRSF006060">
    <property type="entry name" value="AA_transporter"/>
    <property type="match status" value="1"/>
</dbReference>
<keyword evidence="9" id="KW-1185">Reference proteome</keyword>
<feature type="region of interest" description="Disordered" evidence="6">
    <location>
        <begin position="1"/>
        <end position="22"/>
    </location>
</feature>
<accession>A0A2N3WNP3</accession>
<dbReference type="OrthoDB" id="3170677at2"/>
<name>A0A2N3WNP3_9PSEU</name>
<proteinExistence type="predicted"/>
<dbReference type="AlphaFoldDB" id="A0A2N3WNP3"/>
<evidence type="ECO:0000256" key="7">
    <source>
        <dbReference type="SAM" id="Phobius"/>
    </source>
</evidence>
<dbReference type="PANTHER" id="PTHR42770:SF7">
    <property type="entry name" value="MEMBRANE PROTEIN"/>
    <property type="match status" value="1"/>
</dbReference>
<protein>
    <submittedName>
        <fullName evidence="8">Amino acid/polyamine/organocation transporter (APC superfamily)</fullName>
    </submittedName>
</protein>
<dbReference type="Pfam" id="PF13520">
    <property type="entry name" value="AA_permease_2"/>
    <property type="match status" value="1"/>
</dbReference>
<keyword evidence="2" id="KW-1003">Cell membrane</keyword>
<feature type="transmembrane region" description="Helical" evidence="7">
    <location>
        <begin position="156"/>
        <end position="174"/>
    </location>
</feature>
<feature type="transmembrane region" description="Helical" evidence="7">
    <location>
        <begin position="417"/>
        <end position="437"/>
    </location>
</feature>
<evidence type="ECO:0000256" key="1">
    <source>
        <dbReference type="ARBA" id="ARBA00004651"/>
    </source>
</evidence>
<evidence type="ECO:0000256" key="6">
    <source>
        <dbReference type="SAM" id="MobiDB-lite"/>
    </source>
</evidence>
<dbReference type="InterPro" id="IPR050367">
    <property type="entry name" value="APC_superfamily"/>
</dbReference>
<dbReference type="InterPro" id="IPR002293">
    <property type="entry name" value="AA/rel_permease1"/>
</dbReference>
<keyword evidence="3 7" id="KW-0812">Transmembrane</keyword>
<feature type="transmembrane region" description="Helical" evidence="7">
    <location>
        <begin position="181"/>
        <end position="201"/>
    </location>
</feature>
<evidence type="ECO:0000313" key="8">
    <source>
        <dbReference type="EMBL" id="PKV95490.1"/>
    </source>
</evidence>
<dbReference type="Proteomes" id="UP000233750">
    <property type="component" value="Unassembled WGS sequence"/>
</dbReference>
<feature type="transmembrane region" description="Helical" evidence="7">
    <location>
        <begin position="301"/>
        <end position="324"/>
    </location>
</feature>